<organism evidence="2 3">
    <name type="scientific">Isoptericola haloaureus</name>
    <dbReference type="NCBI Taxonomy" id="1542902"/>
    <lineage>
        <taxon>Bacteria</taxon>
        <taxon>Bacillati</taxon>
        <taxon>Actinomycetota</taxon>
        <taxon>Actinomycetes</taxon>
        <taxon>Micrococcales</taxon>
        <taxon>Promicromonosporaceae</taxon>
        <taxon>Isoptericola</taxon>
    </lineage>
</organism>
<proteinExistence type="predicted"/>
<dbReference type="RefSeq" id="WP_332902924.1">
    <property type="nucleotide sequence ID" value="NZ_JBAGLP010000118.1"/>
</dbReference>
<comment type="caution">
    <text evidence="2">The sequence shown here is derived from an EMBL/GenBank/DDBJ whole genome shotgun (WGS) entry which is preliminary data.</text>
</comment>
<sequence length="625" mass="67154">MSQPFRAEGAPVAEGIRSQLGRPQLDLLTVLVREAAQNSWDGRSETGEDVRFGLDLYTVSPAHAPVWRSSLTEGSPQNSEHFPLRRSLKEGTSIRVLAVSDRGTKGLGGPTRADVVKSGRRDFVTFVRNVGEARDAELGGGTYGFGKGIFFMLSKPRAILIHTRTEHEGHLQTRLIGSVLAHSYVAAGAEGEARFTGRHWWGTESDDVVEPLLDTEADEFAARLGLMPFGSGETGTTIYVIDPEIDDNFEDQEEVGRYLAETIAWQLWPKILERPDGLARMRFHVNVDGVSYTVPDPETTTPISLFVTAFRQLDSGEARSVEHRTRSQRLGQLGVTKTVLPPWDHSKAAASAGFERNLVHHVCLMRAPELVVNYLAGPEPSSEYQGYAGVFRADTSLDGVFAKAEPPTHDAWNPDSLPRDEATLVRVAFTRIREAQVELGGLRAVVDGAGEGVTLGAASNYFSRLMRGSTGSGGSVSYNENDGARGGAAQGTPGGSGGAAGGTRSSGGGAASPASRSRLRVEYVGEPQLRRFRSGRVIVQEFIVPAAAAVTLEARLKIVTGIERGGRENGGSNVGVIGWEGPDGELLRSISPEVVSDGESTWKLFVQAAPDMMIDLDIHAVGVRS</sequence>
<evidence type="ECO:0008006" key="4">
    <source>
        <dbReference type="Google" id="ProtNLM"/>
    </source>
</evidence>
<evidence type="ECO:0000313" key="3">
    <source>
        <dbReference type="Proteomes" id="UP001310387"/>
    </source>
</evidence>
<name>A0ABU7ZAE6_9MICO</name>
<reference evidence="2" key="1">
    <citation type="journal article" date="2024" name="Antonie Van Leeuwenhoek">
        <title>Isoptericola haloaureus sp. nov., a dimorphic actinobacterium isolated from mangrove sediments of southeast India, implicating biosaline agricultural significance through nitrogen fixation and salt tolerance genes.</title>
        <authorList>
            <person name="Prathaban M."/>
            <person name="Prathiviraj R."/>
            <person name="Ravichandran M."/>
            <person name="Natarajan S.D."/>
            <person name="Sobanaa M."/>
            <person name="Hari Krishna Kumar S."/>
            <person name="Chandrasekar V."/>
            <person name="Selvin J."/>
        </authorList>
    </citation>
    <scope>NUCLEOTIDE SEQUENCE</scope>
    <source>
        <strain evidence="2">MP1014</strain>
    </source>
</reference>
<protein>
    <recommendedName>
        <fullName evidence="4">Histidine kinase/DNA gyrase B/HSP90-like ATPase</fullName>
    </recommendedName>
</protein>
<keyword evidence="3" id="KW-1185">Reference proteome</keyword>
<dbReference type="EMBL" id="JBAGLP010000118">
    <property type="protein sequence ID" value="MEG3616451.1"/>
    <property type="molecule type" value="Genomic_DNA"/>
</dbReference>
<evidence type="ECO:0000313" key="2">
    <source>
        <dbReference type="EMBL" id="MEG3616451.1"/>
    </source>
</evidence>
<gene>
    <name evidence="2" type="ORF">V5O49_15070</name>
</gene>
<dbReference type="Proteomes" id="UP001310387">
    <property type="component" value="Unassembled WGS sequence"/>
</dbReference>
<evidence type="ECO:0000256" key="1">
    <source>
        <dbReference type="SAM" id="MobiDB-lite"/>
    </source>
</evidence>
<reference evidence="2" key="2">
    <citation type="submission" date="2024-02" db="EMBL/GenBank/DDBJ databases">
        <authorList>
            <person name="Prathaban M."/>
            <person name="Mythili R."/>
            <person name="Sharmila Devi N."/>
            <person name="Sobanaa M."/>
            <person name="Prathiviraj R."/>
            <person name="Selvin J."/>
        </authorList>
    </citation>
    <scope>NUCLEOTIDE SEQUENCE</scope>
    <source>
        <strain evidence="2">MP1014</strain>
    </source>
</reference>
<feature type="compositionally biased region" description="Gly residues" evidence="1">
    <location>
        <begin position="484"/>
        <end position="510"/>
    </location>
</feature>
<feature type="region of interest" description="Disordered" evidence="1">
    <location>
        <begin position="472"/>
        <end position="517"/>
    </location>
</feature>
<accession>A0ABU7ZAE6</accession>